<evidence type="ECO:0000256" key="4">
    <source>
        <dbReference type="ARBA" id="ARBA00023316"/>
    </source>
</evidence>
<dbReference type="GO" id="GO:0071555">
    <property type="term" value="P:cell wall organization"/>
    <property type="evidence" value="ECO:0007669"/>
    <property type="project" value="UniProtKB-KW"/>
</dbReference>
<dbReference type="GO" id="GO:0019867">
    <property type="term" value="C:outer membrane"/>
    <property type="evidence" value="ECO:0007669"/>
    <property type="project" value="InterPro"/>
</dbReference>
<gene>
    <name evidence="7" type="ORF">AKL17_4513</name>
</gene>
<dbReference type="PATRIC" id="fig|1335048.3.peg.4686"/>
<feature type="domain" description="Lytic transglycosylase MltA" evidence="6">
    <location>
        <begin position="76"/>
        <end position="209"/>
    </location>
</feature>
<dbReference type="InterPro" id="IPR026044">
    <property type="entry name" value="MltA"/>
</dbReference>
<dbReference type="OrthoDB" id="9783686at2"/>
<keyword evidence="8" id="KW-1185">Reference proteome</keyword>
<dbReference type="SMART" id="SM00925">
    <property type="entry name" value="MltA"/>
    <property type="match status" value="1"/>
</dbReference>
<dbReference type="InterPro" id="IPR010611">
    <property type="entry name" value="3D_dom"/>
</dbReference>
<dbReference type="GO" id="GO:0008933">
    <property type="term" value="F:peptidoglycan lytic transglycosylase activity"/>
    <property type="evidence" value="ECO:0007669"/>
    <property type="project" value="TreeGrafter"/>
</dbReference>
<evidence type="ECO:0000313" key="8">
    <source>
        <dbReference type="Proteomes" id="UP000076128"/>
    </source>
</evidence>
<evidence type="ECO:0000313" key="7">
    <source>
        <dbReference type="EMBL" id="AMY71725.1"/>
    </source>
</evidence>
<dbReference type="CDD" id="cd14485">
    <property type="entry name" value="mltA_like_LT_A"/>
    <property type="match status" value="1"/>
</dbReference>
<dbReference type="CDD" id="cd14668">
    <property type="entry name" value="mlta_B"/>
    <property type="match status" value="1"/>
</dbReference>
<dbReference type="InterPro" id="IPR036908">
    <property type="entry name" value="RlpA-like_sf"/>
</dbReference>
<dbReference type="STRING" id="1335048.AKL17_4513"/>
<dbReference type="Pfam" id="PF03562">
    <property type="entry name" value="MltA"/>
    <property type="match status" value="1"/>
</dbReference>
<comment type="catalytic activity">
    <reaction evidence="1">
        <text>Exolytic cleavage of the (1-&gt;4)-beta-glycosidic linkage between N-acetylmuramic acid (MurNAc) and N-acetylglucosamine (GlcNAc) residues in peptidoglycan, from either the reducing or the non-reducing ends of the peptidoglycan chains, with concomitant formation of a 1,6-anhydrobond in the MurNAc residue.</text>
        <dbReference type="EC" id="4.2.2.n1"/>
    </reaction>
</comment>
<dbReference type="PANTHER" id="PTHR30124">
    <property type="entry name" value="MEMBRANE-BOUND LYTIC MUREIN TRANSGLYCOSYLASE A"/>
    <property type="match status" value="1"/>
</dbReference>
<dbReference type="EC" id="4.2.2.n1" evidence="2"/>
<keyword evidence="3" id="KW-0456">Lyase</keyword>
<dbReference type="Gene3D" id="2.40.40.10">
    <property type="entry name" value="RlpA-like domain"/>
    <property type="match status" value="2"/>
</dbReference>
<dbReference type="AlphaFoldDB" id="A0A159Z884"/>
<dbReference type="SUPFAM" id="SSF50685">
    <property type="entry name" value="Barwin-like endoglucanases"/>
    <property type="match status" value="1"/>
</dbReference>
<dbReference type="EMBL" id="CP012661">
    <property type="protein sequence ID" value="AMY71725.1"/>
    <property type="molecule type" value="Genomic_DNA"/>
</dbReference>
<dbReference type="InterPro" id="IPR005300">
    <property type="entry name" value="MltA_B"/>
</dbReference>
<accession>A0A159Z884</accession>
<evidence type="ECO:0000256" key="1">
    <source>
        <dbReference type="ARBA" id="ARBA00001420"/>
    </source>
</evidence>
<organism evidence="7 8">
    <name type="scientific">Frigidibacter mobilis</name>
    <dbReference type="NCBI Taxonomy" id="1335048"/>
    <lineage>
        <taxon>Bacteria</taxon>
        <taxon>Pseudomonadati</taxon>
        <taxon>Pseudomonadota</taxon>
        <taxon>Alphaproteobacteria</taxon>
        <taxon>Rhodobacterales</taxon>
        <taxon>Paracoccaceae</taxon>
        <taxon>Frigidibacter</taxon>
    </lineage>
</organism>
<dbReference type="GO" id="GO:0009253">
    <property type="term" value="P:peptidoglycan catabolic process"/>
    <property type="evidence" value="ECO:0007669"/>
    <property type="project" value="TreeGrafter"/>
</dbReference>
<keyword evidence="4" id="KW-0961">Cell wall biogenesis/degradation</keyword>
<dbReference type="KEGG" id="daa:AKL17_4513"/>
<dbReference type="Pfam" id="PF06725">
    <property type="entry name" value="3D"/>
    <property type="match status" value="1"/>
</dbReference>
<evidence type="ECO:0000259" key="6">
    <source>
        <dbReference type="SMART" id="SM00925"/>
    </source>
</evidence>
<evidence type="ECO:0000256" key="3">
    <source>
        <dbReference type="ARBA" id="ARBA00023239"/>
    </source>
</evidence>
<dbReference type="Proteomes" id="UP000076128">
    <property type="component" value="Chromosome"/>
</dbReference>
<evidence type="ECO:0000256" key="2">
    <source>
        <dbReference type="ARBA" id="ARBA00012587"/>
    </source>
</evidence>
<dbReference type="PIRSF" id="PIRSF019422">
    <property type="entry name" value="MltA"/>
    <property type="match status" value="1"/>
</dbReference>
<dbReference type="PANTHER" id="PTHR30124:SF0">
    <property type="entry name" value="MEMBRANE-BOUND LYTIC MUREIN TRANSGLYCOSYLASE A"/>
    <property type="match status" value="1"/>
</dbReference>
<name>A0A159Z884_9RHOB</name>
<dbReference type="GO" id="GO:0004553">
    <property type="term" value="F:hydrolase activity, hydrolyzing O-glycosyl compounds"/>
    <property type="evidence" value="ECO:0007669"/>
    <property type="project" value="InterPro"/>
</dbReference>
<reference evidence="7 8" key="1">
    <citation type="submission" date="2015-09" db="EMBL/GenBank/DDBJ databases">
        <title>Complete genome sequence of Defluviimonas alba cai42t isolated from an oilfield in Xinjiang.</title>
        <authorList>
            <person name="Geng S."/>
            <person name="Pan X."/>
            <person name="Wu X."/>
        </authorList>
    </citation>
    <scope>NUCLEOTIDE SEQUENCE [LARGE SCALE GENOMIC DNA]</scope>
    <source>
        <strain evidence="8">cai42</strain>
    </source>
</reference>
<protein>
    <recommendedName>
        <fullName evidence="2">peptidoglycan lytic exotransglycosylase</fullName>
        <ecNumber evidence="2">4.2.2.n1</ecNumber>
    </recommendedName>
    <alternativeName>
        <fullName evidence="5">Murein hydrolase A</fullName>
    </alternativeName>
</protein>
<proteinExistence type="predicted"/>
<dbReference type="GO" id="GO:0009254">
    <property type="term" value="P:peptidoglycan turnover"/>
    <property type="evidence" value="ECO:0007669"/>
    <property type="project" value="InterPro"/>
</dbReference>
<dbReference type="Gene3D" id="2.40.240.50">
    <property type="entry name" value="Barwin-like endoglucanases"/>
    <property type="match status" value="1"/>
</dbReference>
<sequence length="313" mass="33351">MIAARRRTHAALPGWDRDDHAAARAAFFVTADLLGPDWAAAAGDTGGDARAFFETHFVPVEIGTPPALLTGYYEPELQGSLTATARFAWPLYALPAEHAPGLVGPSRAAIELGGLMRGQELVWLDSPVEAFLAQVQGSARVRLEDGRLLRMGYAGRNGQPYRSIGQELIRRGEVSAAAMSAQTIRAWCAAHPGQAVELFWHNPSFVFFKLLDLPESSGPIGAMGRPVTPMRSLAVDSDHIPLGAPVWVETQALSRLCIAQDSGSAMHGPQRGDLFCGSGAEAGEMAGRMKDAGRLVLLLPPALAERMAPGARL</sequence>
<evidence type="ECO:0000256" key="5">
    <source>
        <dbReference type="ARBA" id="ARBA00030918"/>
    </source>
</evidence>